<keyword evidence="2" id="KW-0012">Acyltransferase</keyword>
<dbReference type="Gene3D" id="3.40.630.30">
    <property type="match status" value="1"/>
</dbReference>
<dbReference type="OrthoDB" id="9801656at2"/>
<evidence type="ECO:0000256" key="3">
    <source>
        <dbReference type="ARBA" id="ARBA00038502"/>
    </source>
</evidence>
<dbReference type="Pfam" id="PF13302">
    <property type="entry name" value="Acetyltransf_3"/>
    <property type="match status" value="1"/>
</dbReference>
<gene>
    <name evidence="6" type="ORF">SAMN05192563_10447</name>
</gene>
<comment type="similarity">
    <text evidence="3">Belongs to the acetyltransferase family. RimJ subfamily.</text>
</comment>
<organism evidence="6 7">
    <name type="scientific">Paraburkholderia aspalathi</name>
    <dbReference type="NCBI Taxonomy" id="1324617"/>
    <lineage>
        <taxon>Bacteria</taxon>
        <taxon>Pseudomonadati</taxon>
        <taxon>Pseudomonadota</taxon>
        <taxon>Betaproteobacteria</taxon>
        <taxon>Burkholderiales</taxon>
        <taxon>Burkholderiaceae</taxon>
        <taxon>Paraburkholderia</taxon>
    </lineage>
</organism>
<dbReference type="InterPro" id="IPR051531">
    <property type="entry name" value="N-acetyltransferase"/>
</dbReference>
<feature type="domain" description="N-acetyltransferase" evidence="5">
    <location>
        <begin position="13"/>
        <end position="179"/>
    </location>
</feature>
<protein>
    <submittedName>
        <fullName evidence="6">Protein N-acetyltransferase, RimJ/RimL family</fullName>
    </submittedName>
</protein>
<feature type="compositionally biased region" description="Pro residues" evidence="4">
    <location>
        <begin position="196"/>
        <end position="206"/>
    </location>
</feature>
<proteinExistence type="inferred from homology"/>
<dbReference type="PANTHER" id="PTHR43792">
    <property type="entry name" value="GNAT FAMILY, PUTATIVE (AFU_ORTHOLOGUE AFUA_3G00765)-RELATED-RELATED"/>
    <property type="match status" value="1"/>
</dbReference>
<dbReference type="GO" id="GO:0016747">
    <property type="term" value="F:acyltransferase activity, transferring groups other than amino-acyl groups"/>
    <property type="evidence" value="ECO:0007669"/>
    <property type="project" value="InterPro"/>
</dbReference>
<dbReference type="EMBL" id="FPBH01000044">
    <property type="protein sequence ID" value="SFU25929.1"/>
    <property type="molecule type" value="Genomic_DNA"/>
</dbReference>
<accession>A0A1I7EPT5</accession>
<evidence type="ECO:0000313" key="6">
    <source>
        <dbReference type="EMBL" id="SFU25929.1"/>
    </source>
</evidence>
<dbReference type="SUPFAM" id="SSF55729">
    <property type="entry name" value="Acyl-CoA N-acyltransferases (Nat)"/>
    <property type="match status" value="1"/>
</dbReference>
<evidence type="ECO:0000256" key="4">
    <source>
        <dbReference type="SAM" id="MobiDB-lite"/>
    </source>
</evidence>
<evidence type="ECO:0000313" key="7">
    <source>
        <dbReference type="Proteomes" id="UP000198844"/>
    </source>
</evidence>
<dbReference type="InterPro" id="IPR000182">
    <property type="entry name" value="GNAT_dom"/>
</dbReference>
<evidence type="ECO:0000256" key="1">
    <source>
        <dbReference type="ARBA" id="ARBA00022679"/>
    </source>
</evidence>
<name>A0A1I7EPT5_9BURK</name>
<keyword evidence="1 6" id="KW-0808">Transferase</keyword>
<dbReference type="InterPro" id="IPR016181">
    <property type="entry name" value="Acyl_CoA_acyltransferase"/>
</dbReference>
<reference evidence="6 7" key="1">
    <citation type="submission" date="2016-10" db="EMBL/GenBank/DDBJ databases">
        <authorList>
            <person name="de Groot N.N."/>
        </authorList>
    </citation>
    <scope>NUCLEOTIDE SEQUENCE [LARGE SCALE GENOMIC DNA]</scope>
    <source>
        <strain evidence="6 7">LMG 27731</strain>
    </source>
</reference>
<dbReference type="Proteomes" id="UP000198844">
    <property type="component" value="Unassembled WGS sequence"/>
</dbReference>
<evidence type="ECO:0000259" key="5">
    <source>
        <dbReference type="PROSITE" id="PS51186"/>
    </source>
</evidence>
<sequence>MSLPSPTLHTPRLLLRPFTEADTDSIYALQSNLRVLRYWDAPPWKEHAQAERFIAVCRQIEQEGTGARLAIERAVDGVFIGWCCLMKWDPNNRSAKMGYCFDETAWGQGFATEAASALLQWAFDTLDLNRVQAETDTRNTASGHVLEKLQFVREGTLREDCIVDGEVSDSRVYGLLRREWKPLQSGSATGRNGLPCPHPHASPPTR</sequence>
<dbReference type="AlphaFoldDB" id="A0A1I7EPT5"/>
<evidence type="ECO:0000256" key="2">
    <source>
        <dbReference type="ARBA" id="ARBA00023315"/>
    </source>
</evidence>
<dbReference type="PROSITE" id="PS51186">
    <property type="entry name" value="GNAT"/>
    <property type="match status" value="1"/>
</dbReference>
<feature type="region of interest" description="Disordered" evidence="4">
    <location>
        <begin position="184"/>
        <end position="206"/>
    </location>
</feature>
<dbReference type="PANTHER" id="PTHR43792:SF8">
    <property type="entry name" value="[RIBOSOMAL PROTEIN US5]-ALANINE N-ACETYLTRANSFERASE"/>
    <property type="match status" value="1"/>
</dbReference>